<dbReference type="InterPro" id="IPR003594">
    <property type="entry name" value="HATPase_dom"/>
</dbReference>
<dbReference type="InterPro" id="IPR036890">
    <property type="entry name" value="HATPase_C_sf"/>
</dbReference>
<dbReference type="AlphaFoldDB" id="A0A3P3U4T6"/>
<dbReference type="SUPFAM" id="SSF158472">
    <property type="entry name" value="HAMP domain-like"/>
    <property type="match status" value="1"/>
</dbReference>
<dbReference type="Gene3D" id="3.30.565.10">
    <property type="entry name" value="Histidine kinase-like ATPase, C-terminal domain"/>
    <property type="match status" value="1"/>
</dbReference>
<evidence type="ECO:0000256" key="6">
    <source>
        <dbReference type="ARBA" id="ARBA00023136"/>
    </source>
</evidence>
<accession>A0A3P3U4T6</accession>
<dbReference type="Pfam" id="PF06580">
    <property type="entry name" value="His_kinase"/>
    <property type="match status" value="1"/>
</dbReference>
<organism evidence="9 10">
    <name type="scientific">Paenibacillus oralis</name>
    <dbReference type="NCBI Taxonomy" id="2490856"/>
    <lineage>
        <taxon>Bacteria</taxon>
        <taxon>Bacillati</taxon>
        <taxon>Bacillota</taxon>
        <taxon>Bacilli</taxon>
        <taxon>Bacillales</taxon>
        <taxon>Paenibacillaceae</taxon>
        <taxon>Paenibacillus</taxon>
    </lineage>
</organism>
<keyword evidence="3" id="KW-0597">Phosphoprotein</keyword>
<comment type="subcellular location">
    <subcellularLocation>
        <location evidence="1">Cell membrane</location>
        <topology evidence="1">Multi-pass membrane protein</topology>
    </subcellularLocation>
</comment>
<keyword evidence="6 7" id="KW-0472">Membrane</keyword>
<dbReference type="PROSITE" id="PS50885">
    <property type="entry name" value="HAMP"/>
    <property type="match status" value="1"/>
</dbReference>
<evidence type="ECO:0000313" key="9">
    <source>
        <dbReference type="EMBL" id="RRJ64598.1"/>
    </source>
</evidence>
<keyword evidence="10" id="KW-1185">Reference proteome</keyword>
<dbReference type="Gene3D" id="6.10.340.10">
    <property type="match status" value="1"/>
</dbReference>
<dbReference type="SMART" id="SM00304">
    <property type="entry name" value="HAMP"/>
    <property type="match status" value="1"/>
</dbReference>
<dbReference type="GO" id="GO:0005886">
    <property type="term" value="C:plasma membrane"/>
    <property type="evidence" value="ECO:0007669"/>
    <property type="project" value="UniProtKB-SubCell"/>
</dbReference>
<dbReference type="RefSeq" id="WP_128632402.1">
    <property type="nucleotide sequence ID" value="NZ_RRCN01000001.1"/>
</dbReference>
<evidence type="ECO:0000256" key="5">
    <source>
        <dbReference type="ARBA" id="ARBA00022777"/>
    </source>
</evidence>
<name>A0A3P3U4T6_9BACL</name>
<evidence type="ECO:0000256" key="3">
    <source>
        <dbReference type="ARBA" id="ARBA00022553"/>
    </source>
</evidence>
<dbReference type="OrthoDB" id="759642at2"/>
<evidence type="ECO:0000259" key="8">
    <source>
        <dbReference type="PROSITE" id="PS50885"/>
    </source>
</evidence>
<evidence type="ECO:0000256" key="1">
    <source>
        <dbReference type="ARBA" id="ARBA00004651"/>
    </source>
</evidence>
<keyword evidence="7" id="KW-1133">Transmembrane helix</keyword>
<dbReference type="Pfam" id="PF00672">
    <property type="entry name" value="HAMP"/>
    <property type="match status" value="1"/>
</dbReference>
<dbReference type="InterPro" id="IPR050640">
    <property type="entry name" value="Bact_2-comp_sensor_kinase"/>
</dbReference>
<dbReference type="EMBL" id="RRCN01000001">
    <property type="protein sequence ID" value="RRJ64598.1"/>
    <property type="molecule type" value="Genomic_DNA"/>
</dbReference>
<dbReference type="SUPFAM" id="SSF55874">
    <property type="entry name" value="ATPase domain of HSP90 chaperone/DNA topoisomerase II/histidine kinase"/>
    <property type="match status" value="1"/>
</dbReference>
<proteinExistence type="predicted"/>
<dbReference type="InterPro" id="IPR003660">
    <property type="entry name" value="HAMP_dom"/>
</dbReference>
<feature type="transmembrane region" description="Helical" evidence="7">
    <location>
        <begin position="286"/>
        <end position="305"/>
    </location>
</feature>
<dbReference type="CDD" id="cd06225">
    <property type="entry name" value="HAMP"/>
    <property type="match status" value="1"/>
</dbReference>
<gene>
    <name evidence="9" type="ORF">EHV15_17960</name>
</gene>
<feature type="transmembrane region" description="Helical" evidence="7">
    <location>
        <begin position="15"/>
        <end position="34"/>
    </location>
</feature>
<reference evidence="9 10" key="1">
    <citation type="submission" date="2018-11" db="EMBL/GenBank/DDBJ databases">
        <title>Genome sequencing of Paenibacillus sp. KCOM 3021 (= ChDC PVNT-B20).</title>
        <authorList>
            <person name="Kook J.-K."/>
            <person name="Park S.-N."/>
            <person name="Lim Y.K."/>
        </authorList>
    </citation>
    <scope>NUCLEOTIDE SEQUENCE [LARGE SCALE GENOMIC DNA]</scope>
    <source>
        <strain evidence="9 10">KCOM 3021</strain>
    </source>
</reference>
<keyword evidence="5" id="KW-0418">Kinase</keyword>
<evidence type="ECO:0000256" key="4">
    <source>
        <dbReference type="ARBA" id="ARBA00022679"/>
    </source>
</evidence>
<dbReference type="PANTHER" id="PTHR34220:SF7">
    <property type="entry name" value="SENSOR HISTIDINE KINASE YPDA"/>
    <property type="match status" value="1"/>
</dbReference>
<dbReference type="Proteomes" id="UP000267017">
    <property type="component" value="Unassembled WGS sequence"/>
</dbReference>
<keyword evidence="2" id="KW-1003">Cell membrane</keyword>
<evidence type="ECO:0000256" key="2">
    <source>
        <dbReference type="ARBA" id="ARBA00022475"/>
    </source>
</evidence>
<protein>
    <submittedName>
        <fullName evidence="9">HAMP domain-containing protein</fullName>
    </submittedName>
</protein>
<dbReference type="GO" id="GO:0000155">
    <property type="term" value="F:phosphorelay sensor kinase activity"/>
    <property type="evidence" value="ECO:0007669"/>
    <property type="project" value="InterPro"/>
</dbReference>
<evidence type="ECO:0000256" key="7">
    <source>
        <dbReference type="SAM" id="Phobius"/>
    </source>
</evidence>
<dbReference type="PANTHER" id="PTHR34220">
    <property type="entry name" value="SENSOR HISTIDINE KINASE YPDA"/>
    <property type="match status" value="1"/>
</dbReference>
<sequence>MRSYVRFWPLNSIRFIQPASVLCLTLPLIAMLLYNNFYAVNVVREQVAESYRKSLSLYMGQIDSQLNDIEAYIIATAYNMDLQSLSTPINEDEYYFAKFYLKQKINNDIALYRNVNGFFVYEGNRHDYMDMVNKGFVSNEESSAIQDYMTKFIDQHRQTGQAVDRLWQHYEINQKHYLIDIIHAGDAYLGAWVSTDRLIEQLNSLDISDRGGILLTNEQGKPVSDSNLMQENGQLLLQSDLYSSYLSNEGQKYLVVSSNAKQGAYSLVALIPDEYILASLPDLRKLTLFIALVAVILIPFGILFMRRTFLVPLNKILVAMKTVRRGDWGVRVVQRKAAEEFNLLADSFNAMMTEIQTLRINVFEEQLDKQKEELRRLQLQINPHFFLNSLNIVYNLAIVKNHDLIMQMTLSLIKYFRYLFRSNTSFVVLQNELEHTRNYLQIQDLRFPKQLTWSINAPNFLLETPVPPLMIQTFVENAIKHAVTLDEPIDIMVNIDLQESDGGSKLIIVISDNGIGFNEEVLVQLQSGRSVENEHGERTGIWNVHRRLRLLYGDTATIEYSNDKETGGAVIKILLPTEPEMEGLK</sequence>
<dbReference type="Pfam" id="PF02518">
    <property type="entry name" value="HATPase_c"/>
    <property type="match status" value="1"/>
</dbReference>
<feature type="domain" description="HAMP" evidence="8">
    <location>
        <begin position="307"/>
        <end position="360"/>
    </location>
</feature>
<evidence type="ECO:0000313" key="10">
    <source>
        <dbReference type="Proteomes" id="UP000267017"/>
    </source>
</evidence>
<keyword evidence="7" id="KW-0812">Transmembrane</keyword>
<keyword evidence="4" id="KW-0808">Transferase</keyword>
<dbReference type="InterPro" id="IPR010559">
    <property type="entry name" value="Sig_transdc_His_kin_internal"/>
</dbReference>
<comment type="caution">
    <text evidence="9">The sequence shown here is derived from an EMBL/GenBank/DDBJ whole genome shotgun (WGS) entry which is preliminary data.</text>
</comment>